<dbReference type="PANTHER" id="PTHR31669:SF280">
    <property type="entry name" value="PROTEIN FAR1-RELATED SEQUENCE 2"/>
    <property type="match status" value="1"/>
</dbReference>
<organism evidence="9 10">
    <name type="scientific">Nyssa sinensis</name>
    <dbReference type="NCBI Taxonomy" id="561372"/>
    <lineage>
        <taxon>Eukaryota</taxon>
        <taxon>Viridiplantae</taxon>
        <taxon>Streptophyta</taxon>
        <taxon>Embryophyta</taxon>
        <taxon>Tracheophyta</taxon>
        <taxon>Spermatophyta</taxon>
        <taxon>Magnoliopsida</taxon>
        <taxon>eudicotyledons</taxon>
        <taxon>Gunneridae</taxon>
        <taxon>Pentapetalae</taxon>
        <taxon>asterids</taxon>
        <taxon>Cornales</taxon>
        <taxon>Nyssaceae</taxon>
        <taxon>Nyssa</taxon>
    </lineage>
</organism>
<dbReference type="Pfam" id="PF04434">
    <property type="entry name" value="SWIM"/>
    <property type="match status" value="1"/>
</dbReference>
<dbReference type="PANTHER" id="PTHR31669">
    <property type="entry name" value="PROTEIN FAR1-RELATED SEQUENCE 10-RELATED"/>
    <property type="match status" value="1"/>
</dbReference>
<dbReference type="Proteomes" id="UP000325577">
    <property type="component" value="Linkage Group LG6"/>
</dbReference>
<dbReference type="OrthoDB" id="742364at2759"/>
<comment type="function">
    <text evidence="6">Putative transcription activator involved in regulating light control of development.</text>
</comment>
<keyword evidence="6" id="KW-0539">Nucleus</keyword>
<keyword evidence="3 5" id="KW-0863">Zinc-finger</keyword>
<comment type="subcellular location">
    <subcellularLocation>
        <location evidence="6">Nucleus</location>
    </subcellularLocation>
</comment>
<dbReference type="GO" id="GO:0006355">
    <property type="term" value="P:regulation of DNA-templated transcription"/>
    <property type="evidence" value="ECO:0007669"/>
    <property type="project" value="UniProtKB-UniRule"/>
</dbReference>
<comment type="similarity">
    <text evidence="1 6">Belongs to the FHY3/FAR1 family.</text>
</comment>
<dbReference type="InterPro" id="IPR007527">
    <property type="entry name" value="Znf_SWIM"/>
</dbReference>
<dbReference type="InterPro" id="IPR031052">
    <property type="entry name" value="FHY3/FAR1"/>
</dbReference>
<name>A0A5J4ZMI2_9ASTE</name>
<evidence type="ECO:0000256" key="3">
    <source>
        <dbReference type="ARBA" id="ARBA00022771"/>
    </source>
</evidence>
<keyword evidence="4 6" id="KW-0862">Zinc</keyword>
<dbReference type="Pfam" id="PF10551">
    <property type="entry name" value="MULE"/>
    <property type="match status" value="1"/>
</dbReference>
<dbReference type="SMART" id="SM00575">
    <property type="entry name" value="ZnF_PMZ"/>
    <property type="match status" value="1"/>
</dbReference>
<dbReference type="InterPro" id="IPR018289">
    <property type="entry name" value="MULE_transposase_dom"/>
</dbReference>
<feature type="region of interest" description="Disordered" evidence="7">
    <location>
        <begin position="1"/>
        <end position="50"/>
    </location>
</feature>
<evidence type="ECO:0000313" key="9">
    <source>
        <dbReference type="EMBL" id="KAA8519845.1"/>
    </source>
</evidence>
<keyword evidence="2 6" id="KW-0479">Metal-binding</keyword>
<evidence type="ECO:0000256" key="7">
    <source>
        <dbReference type="SAM" id="MobiDB-lite"/>
    </source>
</evidence>
<dbReference type="GO" id="GO:0008270">
    <property type="term" value="F:zinc ion binding"/>
    <property type="evidence" value="ECO:0007669"/>
    <property type="project" value="UniProtKB-UniRule"/>
</dbReference>
<sequence>MEIDLELPSGQEDKLDTGSNKNAVFGTDGTHPDVNSPTKGDHVKEDHGPNVGQNIIRSGDGVNVNTLGVDLINKGLTYYEPQKGLEFETKEAAYSYYREYARFVGFGITIKASRRSKKSGKFIDVKIACSRFGSKRESSTTVNSRSCPKTDCKASMHMKRRQDGKWFIYGFVKEHNHEICADDFYHAIRGRNKQSGIVACQKKGLQLALDEGDVQVLLEHFMIMQDENPNFMYSIDLDHEKRLRNVVWVDAKGRHDYINFHDVVFFDNSYIRNKYKIPLLPIIGVNHHFQFTLLGCALIGEETTTTFVWVMRTWLRAVGGQAPRVIITDEDKLLKEATKEVFPDAVHCFCLWHVLTKIPENLGHVIDQFENFMMKFNKCVYRSWTNEHFEKRWWKMVDKFELREDEWIQSLYKDRKKWVPTYMRDTFLAGMCTTERSESISSFFDKYINRETTVKEFVNRYKVYLHDRYEEEAKADVEAHGKQPSLRSLSPFEKQMSAVYTHAIFRKFQVEVLGTVDCDLQKESEDETTVTFRVDDFEERQNFTVAWNESELDVYCLCRSFEYRGYLCRHAMIVLQMSGVSSIPSHYILKRWTKDAVKIRQTMSEISSRLHSRVQRFNDLCKQAIKLGEQGSLSQETYDIAFHALEEALQHCVGVNHSVRTEPNTLATQGFLNVEEENQGSSMAKASKKKTIHKKRKVQSEAEVITIGIQDSSHQMEHMNPRTHTLDNCYVPQQGMQGTDLGSRGPTLDGYYGAPQSVQGVGHLNSITSMRDGYYSNQQGIQGLVGHIIFYQSLINLEMIFGEIKNGHGFDYPVSSFKIFFRDSCIQSQHELVIMVLNRVYKDWTGFNNNNCFFLE</sequence>
<dbReference type="PROSITE" id="PS50966">
    <property type="entry name" value="ZF_SWIM"/>
    <property type="match status" value="1"/>
</dbReference>
<evidence type="ECO:0000256" key="5">
    <source>
        <dbReference type="PROSITE-ProRule" id="PRU00325"/>
    </source>
</evidence>
<reference evidence="9 10" key="1">
    <citation type="submission" date="2019-09" db="EMBL/GenBank/DDBJ databases">
        <title>A chromosome-level genome assembly of the Chinese tupelo Nyssa sinensis.</title>
        <authorList>
            <person name="Yang X."/>
            <person name="Kang M."/>
            <person name="Yang Y."/>
            <person name="Xiong H."/>
            <person name="Wang M."/>
            <person name="Zhang Z."/>
            <person name="Wang Z."/>
            <person name="Wu H."/>
            <person name="Ma T."/>
            <person name="Liu J."/>
            <person name="Xi Z."/>
        </authorList>
    </citation>
    <scope>NUCLEOTIDE SEQUENCE [LARGE SCALE GENOMIC DNA]</scope>
    <source>
        <strain evidence="9">J267</strain>
        <tissue evidence="9">Leaf</tissue>
    </source>
</reference>
<evidence type="ECO:0000313" key="10">
    <source>
        <dbReference type="Proteomes" id="UP000325577"/>
    </source>
</evidence>
<dbReference type="Pfam" id="PF03101">
    <property type="entry name" value="FAR1"/>
    <property type="match status" value="1"/>
</dbReference>
<proteinExistence type="inferred from homology"/>
<feature type="domain" description="SWIM-type" evidence="8">
    <location>
        <begin position="543"/>
        <end position="579"/>
    </location>
</feature>
<dbReference type="AlphaFoldDB" id="A0A5J4ZMI2"/>
<evidence type="ECO:0000256" key="6">
    <source>
        <dbReference type="RuleBase" id="RU367018"/>
    </source>
</evidence>
<protein>
    <recommendedName>
        <fullName evidence="6">Protein FAR1-RELATED SEQUENCE</fullName>
    </recommendedName>
</protein>
<evidence type="ECO:0000256" key="4">
    <source>
        <dbReference type="ARBA" id="ARBA00022833"/>
    </source>
</evidence>
<evidence type="ECO:0000256" key="2">
    <source>
        <dbReference type="ARBA" id="ARBA00022723"/>
    </source>
</evidence>
<evidence type="ECO:0000256" key="1">
    <source>
        <dbReference type="ARBA" id="ARBA00005889"/>
    </source>
</evidence>
<feature type="compositionally biased region" description="Basic and acidic residues" evidence="7">
    <location>
        <begin position="39"/>
        <end position="48"/>
    </location>
</feature>
<dbReference type="EMBL" id="CM018049">
    <property type="protein sequence ID" value="KAA8519845.1"/>
    <property type="molecule type" value="Genomic_DNA"/>
</dbReference>
<dbReference type="InterPro" id="IPR006564">
    <property type="entry name" value="Znf_PMZ"/>
</dbReference>
<evidence type="ECO:0000259" key="8">
    <source>
        <dbReference type="PROSITE" id="PS50966"/>
    </source>
</evidence>
<gene>
    <name evidence="9" type="ORF">F0562_014065</name>
</gene>
<dbReference type="GO" id="GO:0005634">
    <property type="term" value="C:nucleus"/>
    <property type="evidence" value="ECO:0007669"/>
    <property type="project" value="UniProtKB-SubCell"/>
</dbReference>
<accession>A0A5J4ZMI2</accession>
<dbReference type="InterPro" id="IPR004330">
    <property type="entry name" value="FAR1_DNA_bnd_dom"/>
</dbReference>
<keyword evidence="10" id="KW-1185">Reference proteome</keyword>